<dbReference type="Proteomes" id="UP000194841">
    <property type="component" value="Unassembled WGS sequence"/>
</dbReference>
<sequence length="103" mass="11867">MTKDQQPLSKLEQYFEVEKLVFHSLDLALYNVSAVVEGQEYMITDEKNQRLKSHNLLSLQQLCQHVKAKKQVVRQSSPYDEMVGGPIKVNNELEVSLGDNKLY</sequence>
<name>A0A244CM35_PSEDV</name>
<gene>
    <name evidence="1" type="ORF">B1199_18125</name>
</gene>
<evidence type="ECO:0000313" key="1">
    <source>
        <dbReference type="EMBL" id="OUL56576.1"/>
    </source>
</evidence>
<reference evidence="1 2" key="1">
    <citation type="submission" date="2017-02" db="EMBL/GenBank/DDBJ databases">
        <title>Pseudoalteromonas ulvae TC14 Genome.</title>
        <authorList>
            <person name="Molmeret M."/>
        </authorList>
    </citation>
    <scope>NUCLEOTIDE SEQUENCE [LARGE SCALE GENOMIC DNA]</scope>
    <source>
        <strain evidence="1">TC14</strain>
    </source>
</reference>
<evidence type="ECO:0000313" key="2">
    <source>
        <dbReference type="Proteomes" id="UP000194841"/>
    </source>
</evidence>
<protein>
    <submittedName>
        <fullName evidence="1">Uncharacterized protein</fullName>
    </submittedName>
</protein>
<comment type="caution">
    <text evidence="1">The sequence shown here is derived from an EMBL/GenBank/DDBJ whole genome shotgun (WGS) entry which is preliminary data.</text>
</comment>
<accession>A0A244CM35</accession>
<dbReference type="Pfam" id="PF20090">
    <property type="entry name" value="DUF6482"/>
    <property type="match status" value="1"/>
</dbReference>
<keyword evidence="2" id="KW-1185">Reference proteome</keyword>
<dbReference type="InterPro" id="IPR045508">
    <property type="entry name" value="DUF6482"/>
</dbReference>
<proteinExistence type="predicted"/>
<organism evidence="1 2">
    <name type="scientific">Pseudoalteromonas ulvae</name>
    <dbReference type="NCBI Taxonomy" id="107327"/>
    <lineage>
        <taxon>Bacteria</taxon>
        <taxon>Pseudomonadati</taxon>
        <taxon>Pseudomonadota</taxon>
        <taxon>Gammaproteobacteria</taxon>
        <taxon>Alteromonadales</taxon>
        <taxon>Pseudoalteromonadaceae</taxon>
        <taxon>Pseudoalteromonas</taxon>
    </lineage>
</organism>
<dbReference type="OrthoDB" id="5600613at2"/>
<dbReference type="AlphaFoldDB" id="A0A244CM35"/>
<dbReference type="EMBL" id="MWPV01000006">
    <property type="protein sequence ID" value="OUL56576.1"/>
    <property type="molecule type" value="Genomic_DNA"/>
</dbReference>